<evidence type="ECO:0000313" key="1">
    <source>
        <dbReference type="EMBL" id="PCJ22804.1"/>
    </source>
</evidence>
<comment type="caution">
    <text evidence="1">The sequence shown here is derived from an EMBL/GenBank/DDBJ whole genome shotgun (WGS) entry which is preliminary data.</text>
</comment>
<evidence type="ECO:0000313" key="2">
    <source>
        <dbReference type="Proteomes" id="UP000218327"/>
    </source>
</evidence>
<accession>A0A2A5AU07</accession>
<gene>
    <name evidence="1" type="ORF">COA96_13315</name>
</gene>
<proteinExistence type="predicted"/>
<protein>
    <submittedName>
        <fullName evidence="1">Uncharacterized protein</fullName>
    </submittedName>
</protein>
<dbReference type="EMBL" id="NVVJ01000050">
    <property type="protein sequence ID" value="PCJ22804.1"/>
    <property type="molecule type" value="Genomic_DNA"/>
</dbReference>
<reference evidence="2" key="1">
    <citation type="submission" date="2017-08" db="EMBL/GenBank/DDBJ databases">
        <title>A dynamic microbial community with high functional redundancy inhabits the cold, oxic subseafloor aquifer.</title>
        <authorList>
            <person name="Tully B.J."/>
            <person name="Wheat C.G."/>
            <person name="Glazer B.T."/>
            <person name="Huber J.A."/>
        </authorList>
    </citation>
    <scope>NUCLEOTIDE SEQUENCE [LARGE SCALE GENOMIC DNA]</scope>
</reference>
<name>A0A2A5AU07_9GAMM</name>
<dbReference type="AlphaFoldDB" id="A0A2A5AU07"/>
<organism evidence="1 2">
    <name type="scientific">SAR86 cluster bacterium</name>
    <dbReference type="NCBI Taxonomy" id="2030880"/>
    <lineage>
        <taxon>Bacteria</taxon>
        <taxon>Pseudomonadati</taxon>
        <taxon>Pseudomonadota</taxon>
        <taxon>Gammaproteobacteria</taxon>
        <taxon>SAR86 cluster</taxon>
    </lineage>
</organism>
<sequence>MKEPGKLEVVYYSSPIPENLSFLTFLGLVFDRVHFPNVYIPNEGFDKDEVVAEVKRLDSLGRTDRSTIILTQLAQAALIPELNEFCFFTGTEDQKVFGGDLTKASELVEALHIQMHGPFPENFEPSWIPGYSKGLSYEASIDYPADFYYQCNALVYSAENNLPLINAMPNMPVPPITGVSAKNNTSFLSAIMAMECVNLVLPEIGELQPQQIVELRNELADEFAAFRQGLLRLARDLNSTIDKTSDELEILSAAKFIVETEVHPNLLELKAALSKPQIGGLRRAFNFTKKVPSLVAAYTSLGATAAAPALVSALAELLISSQKQKSRSNMYYLLKLEDRV</sequence>
<dbReference type="Proteomes" id="UP000218327">
    <property type="component" value="Unassembled WGS sequence"/>
</dbReference>